<dbReference type="EMBL" id="MPJC01000001">
    <property type="protein sequence ID" value="OKA24876.1"/>
    <property type="molecule type" value="Genomic_DNA"/>
</dbReference>
<accession>A0A0M4RDY5</accession>
<keyword evidence="5" id="KW-1185">Reference proteome</keyword>
<dbReference type="Proteomes" id="UP000186677">
    <property type="component" value="Unassembled WGS sequence"/>
</dbReference>
<dbReference type="Gene3D" id="3.30.700.10">
    <property type="entry name" value="Glycoprotein, Type 4 Pilin"/>
    <property type="match status" value="1"/>
</dbReference>
<dbReference type="SUPFAM" id="SSF54523">
    <property type="entry name" value="Pili subunits"/>
    <property type="match status" value="1"/>
</dbReference>
<dbReference type="KEGG" id="ppsy:AOC04_00470"/>
<evidence type="ECO:0000313" key="4">
    <source>
        <dbReference type="Proteomes" id="UP000185990"/>
    </source>
</evidence>
<proteinExistence type="predicted"/>
<dbReference type="PROSITE" id="PS00409">
    <property type="entry name" value="PROKAR_NTER_METHYL"/>
    <property type="match status" value="1"/>
</dbReference>
<evidence type="ECO:0000313" key="3">
    <source>
        <dbReference type="EMBL" id="OKA25212.1"/>
    </source>
</evidence>
<protein>
    <submittedName>
        <fullName evidence="3">Pilus assembly protein</fullName>
    </submittedName>
</protein>
<evidence type="ECO:0000256" key="1">
    <source>
        <dbReference type="SAM" id="Phobius"/>
    </source>
</evidence>
<dbReference type="Pfam" id="PF07963">
    <property type="entry name" value="N_methyl"/>
    <property type="match status" value="1"/>
</dbReference>
<dbReference type="OrthoDB" id="5296638at2"/>
<dbReference type="EMBL" id="MPJD01000017">
    <property type="protein sequence ID" value="OKA25212.1"/>
    <property type="molecule type" value="Genomic_DNA"/>
</dbReference>
<dbReference type="InterPro" id="IPR031982">
    <property type="entry name" value="PilE-like"/>
</dbReference>
<feature type="transmembrane region" description="Helical" evidence="1">
    <location>
        <begin position="6"/>
        <end position="31"/>
    </location>
</feature>
<dbReference type="GO" id="GO:0043683">
    <property type="term" value="P:type IV pilus assembly"/>
    <property type="evidence" value="ECO:0007669"/>
    <property type="project" value="InterPro"/>
</dbReference>
<keyword evidence="1" id="KW-1133">Transmembrane helix</keyword>
<organism evidence="3 4">
    <name type="scientific">Pseudomonas versuta</name>
    <dbReference type="NCBI Taxonomy" id="1788301"/>
    <lineage>
        <taxon>Bacteria</taxon>
        <taxon>Pseudomonadati</taxon>
        <taxon>Pseudomonadota</taxon>
        <taxon>Gammaproteobacteria</taxon>
        <taxon>Pseudomonadales</taxon>
        <taxon>Pseudomonadaceae</taxon>
        <taxon>Pseudomonas</taxon>
    </lineage>
</organism>
<accession>A0A1Q4KQR4</accession>
<keyword evidence="1" id="KW-0812">Transmembrane</keyword>
<evidence type="ECO:0000313" key="2">
    <source>
        <dbReference type="EMBL" id="OKA24876.1"/>
    </source>
</evidence>
<dbReference type="Proteomes" id="UP000185990">
    <property type="component" value="Unassembled WGS sequence"/>
</dbReference>
<dbReference type="AlphaFoldDB" id="A0A0M4RDY5"/>
<dbReference type="InterPro" id="IPR045584">
    <property type="entry name" value="Pilin-like"/>
</dbReference>
<sequence length="133" mass="14307">MSRHGAGFTLIELIVVVAVVGILGGLVYPAYSDSVKRAYRSKIVVLLSEQSQSLERFYTEKGLYSGAQNLGSGNEQYLITHDLADHAFLLTATRREGSSMAGDVCGNFSLAHTGVKAISQAAPDLTVQQCWGR</sequence>
<gene>
    <name evidence="2" type="ORF">BOH73_03025</name>
    <name evidence="3" type="ORF">BOH74_08990</name>
</gene>
<dbReference type="Pfam" id="PF16732">
    <property type="entry name" value="ComP_DUS"/>
    <property type="match status" value="1"/>
</dbReference>
<dbReference type="RefSeq" id="WP_060690672.1">
    <property type="nucleotide sequence ID" value="NZ_MPJC01000001.1"/>
</dbReference>
<name>A0A0M4RDY5_9PSED</name>
<reference evidence="2 5" key="2">
    <citation type="submission" date="2016-11" db="EMBL/GenBank/DDBJ databases">
        <title>Draft genome of Pseudomonas versuta A4R1.5.</title>
        <authorList>
            <person name="See-Too W.-S."/>
        </authorList>
    </citation>
    <scope>NUCLEOTIDE SEQUENCE [LARGE SCALE GENOMIC DNA]</scope>
    <source>
        <strain evidence="2 5">A4R1.5</strain>
    </source>
</reference>
<keyword evidence="1" id="KW-0472">Membrane</keyword>
<dbReference type="InterPro" id="IPR012902">
    <property type="entry name" value="N_methyl_site"/>
</dbReference>
<reference evidence="3 4" key="1">
    <citation type="submission" date="2016-11" db="EMBL/GenBank/DDBJ databases">
        <title>Draft genome of Pseudomonas versuta A4R1.12.</title>
        <authorList>
            <person name="See-Too W.-S."/>
        </authorList>
    </citation>
    <scope>NUCLEOTIDE SEQUENCE [LARGE SCALE GENOMIC DNA]</scope>
    <source>
        <strain evidence="3 4">A4R1.12</strain>
    </source>
</reference>
<evidence type="ECO:0000313" key="5">
    <source>
        <dbReference type="Proteomes" id="UP000186677"/>
    </source>
</evidence>
<dbReference type="NCBIfam" id="TIGR02532">
    <property type="entry name" value="IV_pilin_GFxxxE"/>
    <property type="match status" value="1"/>
</dbReference>
<comment type="caution">
    <text evidence="3">The sequence shown here is derived from an EMBL/GenBank/DDBJ whole genome shotgun (WGS) entry which is preliminary data.</text>
</comment>